<evidence type="ECO:0008006" key="4">
    <source>
        <dbReference type="Google" id="ProtNLM"/>
    </source>
</evidence>
<dbReference type="SUPFAM" id="SSF52266">
    <property type="entry name" value="SGNH hydrolase"/>
    <property type="match status" value="1"/>
</dbReference>
<gene>
    <name evidence="2" type="ORF">AUC44_12475</name>
</gene>
<evidence type="ECO:0000313" key="3">
    <source>
        <dbReference type="Proteomes" id="UP000060071"/>
    </source>
</evidence>
<dbReference type="RefSeq" id="WP_062159044.1">
    <property type="nucleotide sequence ID" value="NZ_CP013910.1"/>
</dbReference>
<accession>A0ABN4K6A4</accession>
<dbReference type="Proteomes" id="UP000060071">
    <property type="component" value="Chromosome"/>
</dbReference>
<feature type="region of interest" description="Disordered" evidence="1">
    <location>
        <begin position="760"/>
        <end position="779"/>
    </location>
</feature>
<evidence type="ECO:0000256" key="1">
    <source>
        <dbReference type="SAM" id="MobiDB-lite"/>
    </source>
</evidence>
<organism evidence="2 3">
    <name type="scientific">Deinococcus actinosclerus</name>
    <dbReference type="NCBI Taxonomy" id="1768108"/>
    <lineage>
        <taxon>Bacteria</taxon>
        <taxon>Thermotogati</taxon>
        <taxon>Deinococcota</taxon>
        <taxon>Deinococci</taxon>
        <taxon>Deinococcales</taxon>
        <taxon>Deinococcaceae</taxon>
        <taxon>Deinococcus</taxon>
    </lineage>
</organism>
<name>A0ABN4K6A4_9DEIO</name>
<proteinExistence type="predicted"/>
<sequence>MTNLIGAPRVPTDPAQRPSITGTVRYTRSYAGGAVAGLGTGEYPIRYDWPASGDLLAGTWLLDTGTPPLSPIPLAAARFEQGDPAPEGVLIIAGTLRYPSGAAQAFEVRRLPVETSEGVLDLRVEIDPPAWTTPQQLTDLIGDVQTALADAQSATQDAQAALTAIPGQVAQGLAPVGAALGNLAETSAYLVAQTDLTGRVDTVAALPGGQAAGTQYLVAETGTVWRVQGGTWADTGYGVALRGAPQASSLHAQIITDAQAATPGAYRRTALRLATTTDTVTVLILLDSISEGADQIGYGLEDTYAGRLTRWLEQHFGNRVRVVNLALGQRRIEHFNDPNYKAQATEPANIDLGFGPRSAGDRPWAAANVGKSWQQIAQEQGADLVVLACGMNQDSDANGDQNFVQRAYLTNVLDTIGANWWTWQGLAPDVLIVTPMMPAANYPKTPHQMRGMGTMQRGVARARGLPVADVNRLSNVQMYGLDPETRTSRAWLTIGAGLVGWTDSGVASWARQSDGTYTRTGSGTGYMQRDAAQFMDGEIRAFAVFGSDTQILNVKVRIGWWGQINVQWTGHTVQVFESPSAGGAGRVLGGHSWAQTLAGGGTWAGAGQSIYLYAEGTRLRLTHNSTDVPLLDSALGLQPTTVQVGTDDPGYLLPDRLLGFEIIPRDPVQAAGVYNTAELLGPQGASGGPQSGNALNHPTGTGYAVMYHAVIVAALSGLPGRVAAAGNVGDAETTIAAPYAAGWSDLDGYVPAQISKRGSRVEMSGNTHKDAGAGTTVMTLPPGYRPPTSYLLRLNTNGGMLTATVQADGQIVTADPVPDGGWIAWSGAEWRTS</sequence>
<dbReference type="InterPro" id="IPR036514">
    <property type="entry name" value="SGNH_hydro_sf"/>
</dbReference>
<evidence type="ECO:0000313" key="2">
    <source>
        <dbReference type="EMBL" id="ALW89610.1"/>
    </source>
</evidence>
<protein>
    <recommendedName>
        <fullName evidence="4">SGNH hydrolase-type esterase domain-containing protein</fullName>
    </recommendedName>
</protein>
<keyword evidence="3" id="KW-1185">Reference proteome</keyword>
<dbReference type="Gene3D" id="3.40.50.1110">
    <property type="entry name" value="SGNH hydrolase"/>
    <property type="match status" value="1"/>
</dbReference>
<dbReference type="EMBL" id="CP013910">
    <property type="protein sequence ID" value="ALW89610.1"/>
    <property type="molecule type" value="Genomic_DNA"/>
</dbReference>
<reference evidence="2 3" key="1">
    <citation type="submission" date="2015-12" db="EMBL/GenBank/DDBJ databases">
        <authorList>
            <person name="Kim M.K."/>
            <person name="Srinivasan S."/>
            <person name="Lee J.-J."/>
            <person name="Kim K."/>
        </authorList>
    </citation>
    <scope>NUCLEOTIDE SEQUENCE [LARGE SCALE GENOMIC DNA]</scope>
    <source>
        <strain evidence="2 3">BM2</strain>
    </source>
</reference>